<dbReference type="AlphaFoldDB" id="A0A6G1IWN4"/>
<proteinExistence type="predicted"/>
<dbReference type="OrthoDB" id="3761807at2759"/>
<protein>
    <submittedName>
        <fullName evidence="2">Uncharacterized protein</fullName>
    </submittedName>
</protein>
<evidence type="ECO:0000256" key="1">
    <source>
        <dbReference type="SAM" id="MobiDB-lite"/>
    </source>
</evidence>
<name>A0A6G1IWN4_9PLEO</name>
<feature type="region of interest" description="Disordered" evidence="1">
    <location>
        <begin position="1"/>
        <end position="21"/>
    </location>
</feature>
<dbReference type="EMBL" id="MU005586">
    <property type="protein sequence ID" value="KAF2682667.1"/>
    <property type="molecule type" value="Genomic_DNA"/>
</dbReference>
<dbReference type="Proteomes" id="UP000799291">
    <property type="component" value="Unassembled WGS sequence"/>
</dbReference>
<gene>
    <name evidence="2" type="ORF">K458DRAFT_390588</name>
</gene>
<feature type="region of interest" description="Disordered" evidence="1">
    <location>
        <begin position="139"/>
        <end position="168"/>
    </location>
</feature>
<organism evidence="2 3">
    <name type="scientific">Lentithecium fluviatile CBS 122367</name>
    <dbReference type="NCBI Taxonomy" id="1168545"/>
    <lineage>
        <taxon>Eukaryota</taxon>
        <taxon>Fungi</taxon>
        <taxon>Dikarya</taxon>
        <taxon>Ascomycota</taxon>
        <taxon>Pezizomycotina</taxon>
        <taxon>Dothideomycetes</taxon>
        <taxon>Pleosporomycetidae</taxon>
        <taxon>Pleosporales</taxon>
        <taxon>Massarineae</taxon>
        <taxon>Lentitheciaceae</taxon>
        <taxon>Lentithecium</taxon>
    </lineage>
</organism>
<keyword evidence="3" id="KW-1185">Reference proteome</keyword>
<reference evidence="2" key="1">
    <citation type="journal article" date="2020" name="Stud. Mycol.">
        <title>101 Dothideomycetes genomes: a test case for predicting lifestyles and emergence of pathogens.</title>
        <authorList>
            <person name="Haridas S."/>
            <person name="Albert R."/>
            <person name="Binder M."/>
            <person name="Bloem J."/>
            <person name="Labutti K."/>
            <person name="Salamov A."/>
            <person name="Andreopoulos B."/>
            <person name="Baker S."/>
            <person name="Barry K."/>
            <person name="Bills G."/>
            <person name="Bluhm B."/>
            <person name="Cannon C."/>
            <person name="Castanera R."/>
            <person name="Culley D."/>
            <person name="Daum C."/>
            <person name="Ezra D."/>
            <person name="Gonzalez J."/>
            <person name="Henrissat B."/>
            <person name="Kuo A."/>
            <person name="Liang C."/>
            <person name="Lipzen A."/>
            <person name="Lutzoni F."/>
            <person name="Magnuson J."/>
            <person name="Mondo S."/>
            <person name="Nolan M."/>
            <person name="Ohm R."/>
            <person name="Pangilinan J."/>
            <person name="Park H.-J."/>
            <person name="Ramirez L."/>
            <person name="Alfaro M."/>
            <person name="Sun H."/>
            <person name="Tritt A."/>
            <person name="Yoshinaga Y."/>
            <person name="Zwiers L.-H."/>
            <person name="Turgeon B."/>
            <person name="Goodwin S."/>
            <person name="Spatafora J."/>
            <person name="Crous P."/>
            <person name="Grigoriev I."/>
        </authorList>
    </citation>
    <scope>NUCLEOTIDE SEQUENCE</scope>
    <source>
        <strain evidence="2">CBS 122367</strain>
    </source>
</reference>
<sequence length="215" mass="23446">MFDHHDIHDNLSHPDATRPPQLNQTVCGCHCGRGSGSGQQSESDGNKDGDGVSVSTLVGSDDSDEGQDLASYSGETALNASFEGHMMSPSPSEYVEDFRARVERFINGAEGFQQIINVEIPSHLLGQNGFLRDFDADSMRPEPSSDVNSVVTPDTRSVRPISPGPGIGNWVEDGPGEYHFLIKPLRLTPQHRYCRGLVASHLVMRDEEDGRLQQG</sequence>
<feature type="region of interest" description="Disordered" evidence="1">
    <location>
        <begin position="33"/>
        <end position="69"/>
    </location>
</feature>
<evidence type="ECO:0000313" key="3">
    <source>
        <dbReference type="Proteomes" id="UP000799291"/>
    </source>
</evidence>
<feature type="compositionally biased region" description="Polar residues" evidence="1">
    <location>
        <begin position="145"/>
        <end position="155"/>
    </location>
</feature>
<feature type="compositionally biased region" description="Basic and acidic residues" evidence="1">
    <location>
        <begin position="1"/>
        <end position="16"/>
    </location>
</feature>
<evidence type="ECO:0000313" key="2">
    <source>
        <dbReference type="EMBL" id="KAF2682667.1"/>
    </source>
</evidence>
<accession>A0A6G1IWN4</accession>